<feature type="disulfide bond" description="Redox-active" evidence="10">
    <location>
        <begin position="336"/>
        <end position="339"/>
    </location>
</feature>
<evidence type="ECO:0000256" key="4">
    <source>
        <dbReference type="ARBA" id="ARBA00022827"/>
    </source>
</evidence>
<comment type="subunit">
    <text evidence="2">Homodimer.</text>
</comment>
<dbReference type="PIRSF" id="PIRSF000238">
    <property type="entry name" value="AhpF"/>
    <property type="match status" value="1"/>
</dbReference>
<dbReference type="SUPFAM" id="SSF52833">
    <property type="entry name" value="Thioredoxin-like"/>
    <property type="match status" value="2"/>
</dbReference>
<feature type="domain" description="Thioredoxin-like fold" evidence="12">
    <location>
        <begin position="122"/>
        <end position="183"/>
    </location>
</feature>
<dbReference type="GO" id="GO:0050660">
    <property type="term" value="F:flavin adenine dinucleotide binding"/>
    <property type="evidence" value="ECO:0007669"/>
    <property type="project" value="InterPro"/>
</dbReference>
<dbReference type="PRINTS" id="PR00368">
    <property type="entry name" value="FADPNR"/>
</dbReference>
<keyword evidence="3" id="KW-0285">Flavoprotein</keyword>
<dbReference type="SUPFAM" id="SSF51905">
    <property type="entry name" value="FAD/NAD(P)-binding domain"/>
    <property type="match status" value="1"/>
</dbReference>
<accession>A0A6N7VDT3</accession>
<dbReference type="InterPro" id="IPR050097">
    <property type="entry name" value="Ferredoxin-NADP_redctase_2"/>
</dbReference>
<evidence type="ECO:0000256" key="6">
    <source>
        <dbReference type="ARBA" id="ARBA00023027"/>
    </source>
</evidence>
<dbReference type="GO" id="GO:0000302">
    <property type="term" value="P:response to reactive oxygen species"/>
    <property type="evidence" value="ECO:0007669"/>
    <property type="project" value="InterPro"/>
</dbReference>
<dbReference type="InterPro" id="IPR036249">
    <property type="entry name" value="Thioredoxin-like_sf"/>
</dbReference>
<dbReference type="Pfam" id="PF07992">
    <property type="entry name" value="Pyr_redox_2"/>
    <property type="match status" value="1"/>
</dbReference>
<keyword evidence="7 10" id="KW-1015">Disulfide bond</keyword>
<dbReference type="Pfam" id="PF13192">
    <property type="entry name" value="Thioredoxin_3"/>
    <property type="match status" value="1"/>
</dbReference>
<dbReference type="CDD" id="cd02974">
    <property type="entry name" value="AhpF_NTD_N"/>
    <property type="match status" value="1"/>
</dbReference>
<evidence type="ECO:0000256" key="3">
    <source>
        <dbReference type="ARBA" id="ARBA00022630"/>
    </source>
</evidence>
<evidence type="ECO:0000256" key="8">
    <source>
        <dbReference type="ARBA" id="ARBA00023284"/>
    </source>
</evidence>
<dbReference type="AlphaFoldDB" id="A0A6N7VDT3"/>
<evidence type="ECO:0000259" key="12">
    <source>
        <dbReference type="Pfam" id="PF13192"/>
    </source>
</evidence>
<protein>
    <submittedName>
        <fullName evidence="13">Alkyl hydroperoxide reductase subunit F</fullName>
        <ecNumber evidence="13">1.8.1.-</ecNumber>
    </submittedName>
</protein>
<reference evidence="13 14" key="1">
    <citation type="submission" date="2019-08" db="EMBL/GenBank/DDBJ databases">
        <title>In-depth cultivation of the pig gut microbiome towards novel bacterial diversity and tailored functional studies.</title>
        <authorList>
            <person name="Wylensek D."/>
            <person name="Hitch T.C.A."/>
            <person name="Clavel T."/>
        </authorList>
    </citation>
    <scope>NUCLEOTIDE SEQUENCE [LARGE SCALE GENOMIC DNA]</scope>
    <source>
        <strain evidence="13 14">WCA-380-WT-2B</strain>
    </source>
</reference>
<dbReference type="InterPro" id="IPR012336">
    <property type="entry name" value="Thioredoxin-like_fold"/>
</dbReference>
<dbReference type="InterPro" id="IPR012081">
    <property type="entry name" value="Alkyl_hydroperoxide_Rdtase_suF"/>
</dbReference>
<keyword evidence="4 9" id="KW-0274">FAD</keyword>
<comment type="caution">
    <text evidence="13">The sequence shown here is derived from an EMBL/GenBank/DDBJ whole genome shotgun (WGS) entry which is preliminary data.</text>
</comment>
<evidence type="ECO:0000256" key="10">
    <source>
        <dbReference type="PIRSR" id="PIRSR000238-2"/>
    </source>
</evidence>
<dbReference type="PRINTS" id="PR00469">
    <property type="entry name" value="PNDRDTASEII"/>
</dbReference>
<keyword evidence="6 9" id="KW-0520">NAD</keyword>
<dbReference type="EC" id="1.8.1.-" evidence="13"/>
<dbReference type="RefSeq" id="WP_154539901.1">
    <property type="nucleotide sequence ID" value="NZ_JAXDSU010000019.1"/>
</dbReference>
<feature type="binding site" evidence="9">
    <location>
        <begin position="468"/>
        <end position="478"/>
    </location>
    <ligand>
        <name>FAD</name>
        <dbReference type="ChEBI" id="CHEBI:57692"/>
    </ligand>
</feature>
<comment type="similarity">
    <text evidence="1">Belongs to the class-II pyridine nucleotide-disulfide oxidoreductase family.</text>
</comment>
<dbReference type="GO" id="GO:0016668">
    <property type="term" value="F:oxidoreductase activity, acting on a sulfur group of donors, NAD(P) as acceptor"/>
    <property type="evidence" value="ECO:0007669"/>
    <property type="project" value="UniProtKB-ARBA"/>
</dbReference>
<dbReference type="Proteomes" id="UP000441925">
    <property type="component" value="Unassembled WGS sequence"/>
</dbReference>
<dbReference type="PANTHER" id="PTHR48105">
    <property type="entry name" value="THIOREDOXIN REDUCTASE 1-RELATED-RELATED"/>
    <property type="match status" value="1"/>
</dbReference>
<dbReference type="InterPro" id="IPR036188">
    <property type="entry name" value="FAD/NAD-bd_sf"/>
</dbReference>
<evidence type="ECO:0000256" key="5">
    <source>
        <dbReference type="ARBA" id="ARBA00023002"/>
    </source>
</evidence>
<keyword evidence="14" id="KW-1185">Reference proteome</keyword>
<sequence length="508" mass="55429">MLDQKLKEQLKAYLKMLKSNVNIGLSLKDDEKSKKLESFIRDVESLSDKIKVTEEDLEYKPSFRLQGDFDHGKIVFAGIPLGHEFESFVLALLQVGGIAPKISDEDKKRIESIDTNENYETIVSLTCHNCPEVVQSFNIMAVLNKNVNHTMIEGSVFQDIAEKRDVMAVPAIFKDKEFVDGGKKTLSNLLDLVAGKAKRDLSNFKNYDILIVGGGPASGTAAIYGARKGLKVGIVADEFGGQVNETLTIENIPGLISTEGPKYMALLKEQVKNLGVDIIEGVKAQSFSKEDKEIIIELDEGSKINSKSLILATGTRWRLLNVPGEDKFKTKGIAFCTHCDGPLFKGKDVGVIGGGNSGIEAAIDLAGLANTVTVYEFLPELKADKILQEKLESLQNVKVITNAQTTEFIGDNKLTGLKYTDRVTGEVHEEKLSGVFLQIGQIPNTEWLDGLVKLTDRGEIEVKKDASTNIEGVFAAGDCTDSVYKQIVIASGSGATAALSAFNYLIRK</sequence>
<dbReference type="InterPro" id="IPR044142">
    <property type="entry name" value="AhpF_NTD_N"/>
</dbReference>
<evidence type="ECO:0000313" key="14">
    <source>
        <dbReference type="Proteomes" id="UP000441925"/>
    </source>
</evidence>
<evidence type="ECO:0000256" key="9">
    <source>
        <dbReference type="PIRSR" id="PIRSR000238-1"/>
    </source>
</evidence>
<dbReference type="GO" id="GO:0051287">
    <property type="term" value="F:NAD binding"/>
    <property type="evidence" value="ECO:0007669"/>
    <property type="project" value="InterPro"/>
</dbReference>
<dbReference type="Gene3D" id="3.50.50.60">
    <property type="entry name" value="FAD/NAD(P)-binding domain"/>
    <property type="match status" value="2"/>
</dbReference>
<organism evidence="13 14">
    <name type="scientific">Anaerococcus porci</name>
    <dbReference type="NCBI Taxonomy" id="2652269"/>
    <lineage>
        <taxon>Bacteria</taxon>
        <taxon>Bacillati</taxon>
        <taxon>Bacillota</taxon>
        <taxon>Tissierellia</taxon>
        <taxon>Tissierellales</taxon>
        <taxon>Peptoniphilaceae</taxon>
        <taxon>Anaerococcus</taxon>
    </lineage>
</organism>
<evidence type="ECO:0000313" key="13">
    <source>
        <dbReference type="EMBL" id="MSS77608.1"/>
    </source>
</evidence>
<evidence type="ECO:0000256" key="7">
    <source>
        <dbReference type="ARBA" id="ARBA00023157"/>
    </source>
</evidence>
<keyword evidence="5 13" id="KW-0560">Oxidoreductase</keyword>
<dbReference type="InterPro" id="IPR008255">
    <property type="entry name" value="Pyr_nucl-diS_OxRdtase_2_AS"/>
</dbReference>
<comment type="cofactor">
    <cofactor evidence="9">
        <name>FAD</name>
        <dbReference type="ChEBI" id="CHEBI:57692"/>
    </cofactor>
    <text evidence="9">Binds 1 FAD per subunit.</text>
</comment>
<evidence type="ECO:0000256" key="1">
    <source>
        <dbReference type="ARBA" id="ARBA00009333"/>
    </source>
</evidence>
<keyword evidence="8 10" id="KW-0676">Redox-active center</keyword>
<dbReference type="Gene3D" id="3.40.30.80">
    <property type="match status" value="1"/>
</dbReference>
<dbReference type="GO" id="GO:0102039">
    <property type="term" value="F:NADH-dependent peroxiredoxin activity"/>
    <property type="evidence" value="ECO:0007669"/>
    <property type="project" value="InterPro"/>
</dbReference>
<feature type="domain" description="FAD/NAD(P)-binding" evidence="11">
    <location>
        <begin position="207"/>
        <end position="494"/>
    </location>
</feature>
<feature type="binding site" evidence="9">
    <location>
        <begin position="348"/>
        <end position="362"/>
    </location>
    <ligand>
        <name>NAD(+)</name>
        <dbReference type="ChEBI" id="CHEBI:57540"/>
    </ligand>
</feature>
<evidence type="ECO:0000256" key="2">
    <source>
        <dbReference type="ARBA" id="ARBA00011738"/>
    </source>
</evidence>
<name>A0A6N7VDT3_9FIRM</name>
<dbReference type="NCBIfam" id="TIGR03140">
    <property type="entry name" value="AhpF"/>
    <property type="match status" value="1"/>
</dbReference>
<feature type="binding site" evidence="9">
    <location>
        <begin position="208"/>
        <end position="223"/>
    </location>
    <ligand>
        <name>FAD</name>
        <dbReference type="ChEBI" id="CHEBI:57692"/>
    </ligand>
</feature>
<dbReference type="InterPro" id="IPR023753">
    <property type="entry name" value="FAD/NAD-binding_dom"/>
</dbReference>
<dbReference type="PROSITE" id="PS00573">
    <property type="entry name" value="PYRIDINE_REDOX_2"/>
    <property type="match status" value="1"/>
</dbReference>
<gene>
    <name evidence="13" type="primary">ahpF</name>
    <name evidence="13" type="ORF">FYJ26_04160</name>
</gene>
<keyword evidence="9" id="KW-0521">NADP</keyword>
<dbReference type="EMBL" id="VULQ01000003">
    <property type="protein sequence ID" value="MSS77608.1"/>
    <property type="molecule type" value="Genomic_DNA"/>
</dbReference>
<proteinExistence type="inferred from homology"/>
<evidence type="ECO:0000259" key="11">
    <source>
        <dbReference type="Pfam" id="PF07992"/>
    </source>
</evidence>